<dbReference type="AlphaFoldDB" id="A0A9P7GM35"/>
<feature type="transmembrane region" description="Helical" evidence="1">
    <location>
        <begin position="71"/>
        <end position="94"/>
    </location>
</feature>
<evidence type="ECO:0000259" key="2">
    <source>
        <dbReference type="Pfam" id="PF20152"/>
    </source>
</evidence>
<gene>
    <name evidence="3" type="ORF">H0H81_004646</name>
</gene>
<protein>
    <recommendedName>
        <fullName evidence="2">DUF6534 domain-containing protein</fullName>
    </recommendedName>
</protein>
<keyword evidence="1" id="KW-1133">Transmembrane helix</keyword>
<dbReference type="Proteomes" id="UP000717328">
    <property type="component" value="Unassembled WGS sequence"/>
</dbReference>
<sequence>MIIISIRLPTYDAFNEHASWLLTLILCLLTSTDIFITTCLIYFLFKSRTQTSSSINEVLNILMRDIFKNGFMNCVGAWLAMPDTLVFLSLFYIIGKRAPLLIPSLNVRENLRRKKAKCDVENLQPPADLLARKKRPSSMIFPSSVGGMSSPHALELEDSGVSFLRISRPLCLRVPRFTTVVHHFSKIGGFAGVPQG</sequence>
<keyword evidence="1" id="KW-0812">Transmembrane</keyword>
<dbReference type="EMBL" id="JABCKI010000118">
    <property type="protein sequence ID" value="KAG5652536.1"/>
    <property type="molecule type" value="Genomic_DNA"/>
</dbReference>
<feature type="transmembrane region" description="Helical" evidence="1">
    <location>
        <begin position="20"/>
        <end position="45"/>
    </location>
</feature>
<dbReference type="Pfam" id="PF20152">
    <property type="entry name" value="DUF6534"/>
    <property type="match status" value="1"/>
</dbReference>
<dbReference type="OrthoDB" id="3206554at2759"/>
<keyword evidence="1" id="KW-0472">Membrane</keyword>
<evidence type="ECO:0000313" key="3">
    <source>
        <dbReference type="EMBL" id="KAG5652536.1"/>
    </source>
</evidence>
<feature type="domain" description="DUF6534" evidence="2">
    <location>
        <begin position="31"/>
        <end position="96"/>
    </location>
</feature>
<organism evidence="3 4">
    <name type="scientific">Sphagnurus paluster</name>
    <dbReference type="NCBI Taxonomy" id="117069"/>
    <lineage>
        <taxon>Eukaryota</taxon>
        <taxon>Fungi</taxon>
        <taxon>Dikarya</taxon>
        <taxon>Basidiomycota</taxon>
        <taxon>Agaricomycotina</taxon>
        <taxon>Agaricomycetes</taxon>
        <taxon>Agaricomycetidae</taxon>
        <taxon>Agaricales</taxon>
        <taxon>Tricholomatineae</taxon>
        <taxon>Lyophyllaceae</taxon>
        <taxon>Sphagnurus</taxon>
    </lineage>
</organism>
<accession>A0A9P7GM35</accession>
<reference evidence="3" key="2">
    <citation type="submission" date="2021-10" db="EMBL/GenBank/DDBJ databases">
        <title>Phylogenomics reveals ancestral predisposition of the termite-cultivated fungus Termitomyces towards a domesticated lifestyle.</title>
        <authorList>
            <person name="Auxier B."/>
            <person name="Grum-Grzhimaylo A."/>
            <person name="Cardenas M.E."/>
            <person name="Lodge J.D."/>
            <person name="Laessoe T."/>
            <person name="Pedersen O."/>
            <person name="Smith M.E."/>
            <person name="Kuyper T.W."/>
            <person name="Franco-Molano E.A."/>
            <person name="Baroni T.J."/>
            <person name="Aanen D.K."/>
        </authorList>
    </citation>
    <scope>NUCLEOTIDE SEQUENCE</scope>
    <source>
        <strain evidence="3">D49</strain>
    </source>
</reference>
<keyword evidence="4" id="KW-1185">Reference proteome</keyword>
<reference evidence="3" key="1">
    <citation type="submission" date="2021-02" db="EMBL/GenBank/DDBJ databases">
        <authorList>
            <person name="Nieuwenhuis M."/>
            <person name="Van De Peppel L.J.J."/>
        </authorList>
    </citation>
    <scope>NUCLEOTIDE SEQUENCE</scope>
    <source>
        <strain evidence="3">D49</strain>
    </source>
</reference>
<proteinExistence type="predicted"/>
<evidence type="ECO:0000256" key="1">
    <source>
        <dbReference type="SAM" id="Phobius"/>
    </source>
</evidence>
<comment type="caution">
    <text evidence="3">The sequence shown here is derived from an EMBL/GenBank/DDBJ whole genome shotgun (WGS) entry which is preliminary data.</text>
</comment>
<evidence type="ECO:0000313" key="4">
    <source>
        <dbReference type="Proteomes" id="UP000717328"/>
    </source>
</evidence>
<dbReference type="InterPro" id="IPR045339">
    <property type="entry name" value="DUF6534"/>
</dbReference>
<name>A0A9P7GM35_9AGAR</name>